<organism evidence="3 4">
    <name type="scientific">Symbiochloris irregularis</name>
    <dbReference type="NCBI Taxonomy" id="706552"/>
    <lineage>
        <taxon>Eukaryota</taxon>
        <taxon>Viridiplantae</taxon>
        <taxon>Chlorophyta</taxon>
        <taxon>core chlorophytes</taxon>
        <taxon>Trebouxiophyceae</taxon>
        <taxon>Trebouxiales</taxon>
        <taxon>Trebouxiaceae</taxon>
        <taxon>Symbiochloris</taxon>
    </lineage>
</organism>
<reference evidence="3 4" key="1">
    <citation type="journal article" date="2024" name="Nat. Commun.">
        <title>Phylogenomics reveals the evolutionary origins of lichenization in chlorophyte algae.</title>
        <authorList>
            <person name="Puginier C."/>
            <person name="Libourel C."/>
            <person name="Otte J."/>
            <person name="Skaloud P."/>
            <person name="Haon M."/>
            <person name="Grisel S."/>
            <person name="Petersen M."/>
            <person name="Berrin J.G."/>
            <person name="Delaux P.M."/>
            <person name="Dal Grande F."/>
            <person name="Keller J."/>
        </authorList>
    </citation>
    <scope>NUCLEOTIDE SEQUENCE [LARGE SCALE GENOMIC DNA]</scope>
    <source>
        <strain evidence="3 4">SAG 2036</strain>
    </source>
</reference>
<keyword evidence="2" id="KW-0472">Membrane</keyword>
<evidence type="ECO:0000256" key="1">
    <source>
        <dbReference type="SAM" id="MobiDB-lite"/>
    </source>
</evidence>
<evidence type="ECO:0000256" key="2">
    <source>
        <dbReference type="SAM" id="Phobius"/>
    </source>
</evidence>
<keyword evidence="2" id="KW-0812">Transmembrane</keyword>
<keyword evidence="4" id="KW-1185">Reference proteome</keyword>
<protein>
    <recommendedName>
        <fullName evidence="5">PDZ domain-containing protein</fullName>
    </recommendedName>
</protein>
<feature type="transmembrane region" description="Helical" evidence="2">
    <location>
        <begin position="192"/>
        <end position="217"/>
    </location>
</feature>
<evidence type="ECO:0000313" key="3">
    <source>
        <dbReference type="EMBL" id="KAK9794622.1"/>
    </source>
</evidence>
<comment type="caution">
    <text evidence="3">The sequence shown here is derived from an EMBL/GenBank/DDBJ whole genome shotgun (WGS) entry which is preliminary data.</text>
</comment>
<evidence type="ECO:0000313" key="4">
    <source>
        <dbReference type="Proteomes" id="UP001465755"/>
    </source>
</evidence>
<dbReference type="AlphaFoldDB" id="A0AAW1NU36"/>
<dbReference type="EMBL" id="JALJOQ010000136">
    <property type="protein sequence ID" value="KAK9794622.1"/>
    <property type="molecule type" value="Genomic_DNA"/>
</dbReference>
<accession>A0AAW1NU36</accession>
<feature type="compositionally biased region" description="Basic and acidic residues" evidence="1">
    <location>
        <begin position="157"/>
        <end position="166"/>
    </location>
</feature>
<feature type="region of interest" description="Disordered" evidence="1">
    <location>
        <begin position="143"/>
        <end position="166"/>
    </location>
</feature>
<keyword evidence="2" id="KW-1133">Transmembrane helix</keyword>
<sequence>MMLSAGKIRCQGAVHASVQRAVVAPRLPARGFKSQVSRSRGALTVRAAAGATADDVVELVLPAEEVLATLKINKRGDGMFIIEDVVEGSSAAEQDVKKGSVLTAVSDPAAPENFWELEARSSLRHVLDQMRMQQSTNVKLAIRPPSASEEAMAGREGLNRDGPIMDERTVARRSQQRQEFLGKEKANDPKKWAAVGVAVFLLPAALLLFLAISTGFLDQTNASWRSSF</sequence>
<dbReference type="Proteomes" id="UP001465755">
    <property type="component" value="Unassembled WGS sequence"/>
</dbReference>
<evidence type="ECO:0008006" key="5">
    <source>
        <dbReference type="Google" id="ProtNLM"/>
    </source>
</evidence>
<name>A0AAW1NU36_9CHLO</name>
<gene>
    <name evidence="3" type="ORF">WJX73_000146</name>
</gene>
<proteinExistence type="predicted"/>